<dbReference type="InterPro" id="IPR025893">
    <property type="entry name" value="Tocopherol_cyclase"/>
</dbReference>
<sequence length="325" mass="37506">MIIQMFRPELYHGKTPWNRFEGWYFKIVNKDATEAFAFIPGVFWGNHPQESHSFLQVLEGKTVKYNYHRFSPEVFHATTQSSLRIQVEKNHFSLEGMSLSIDSPQQKVQGSLKFSNRVDWRDKPYSPGSMGYFNFIPFLQCYSHVWAMDMDLSGDLIINGKTYNFDGGKGYGEKNWGNAFPYSWIWIQSNHFSSPTTSLSCSIGHIPLWLTSFRGFLIGLYHESTLYEFTTMKGTKMTINKQGNDVEIILKNKKHGLRIITSSEPDSYILCNGPRDGKMVPLVEESLRSKVFIRLWEEPSGKILLEDWGRACGIEYGGEQMRILN</sequence>
<dbReference type="RefSeq" id="WP_204403060.1">
    <property type="nucleotide sequence ID" value="NZ_JAFBEE010000015.1"/>
</dbReference>
<proteinExistence type="predicted"/>
<evidence type="ECO:0000313" key="1">
    <source>
        <dbReference type="EMBL" id="MBM7615638.1"/>
    </source>
</evidence>
<dbReference type="EMBL" id="JAFBEE010000015">
    <property type="protein sequence ID" value="MBM7615638.1"/>
    <property type="molecule type" value="Genomic_DNA"/>
</dbReference>
<name>A0ABS2NRR4_9FIRM</name>
<dbReference type="PANTHER" id="PTHR35309">
    <property type="match status" value="1"/>
</dbReference>
<accession>A0ABS2NRR4</accession>
<dbReference type="SUPFAM" id="SSF159245">
    <property type="entry name" value="AttH-like"/>
    <property type="match status" value="1"/>
</dbReference>
<dbReference type="Pfam" id="PF14249">
    <property type="entry name" value="Tocopherol_cycl"/>
    <property type="match status" value="1"/>
</dbReference>
<comment type="caution">
    <text evidence="1">The sequence shown here is derived from an EMBL/GenBank/DDBJ whole genome shotgun (WGS) entry which is preliminary data.</text>
</comment>
<evidence type="ECO:0000313" key="2">
    <source>
        <dbReference type="Proteomes" id="UP001314796"/>
    </source>
</evidence>
<dbReference type="Proteomes" id="UP001314796">
    <property type="component" value="Unassembled WGS sequence"/>
</dbReference>
<evidence type="ECO:0008006" key="3">
    <source>
        <dbReference type="Google" id="ProtNLM"/>
    </source>
</evidence>
<organism evidence="1 2">
    <name type="scientific">Alkaliphilus hydrothermalis</name>
    <dbReference type="NCBI Taxonomy" id="1482730"/>
    <lineage>
        <taxon>Bacteria</taxon>
        <taxon>Bacillati</taxon>
        <taxon>Bacillota</taxon>
        <taxon>Clostridia</taxon>
        <taxon>Peptostreptococcales</taxon>
        <taxon>Natronincolaceae</taxon>
        <taxon>Alkaliphilus</taxon>
    </lineage>
</organism>
<protein>
    <recommendedName>
        <fullName evidence="3">Tocopherol cyclase</fullName>
    </recommendedName>
</protein>
<keyword evidence="2" id="KW-1185">Reference proteome</keyword>
<dbReference type="PANTHER" id="PTHR35309:SF4">
    <property type="entry name" value="TOCOPHEROL CYCLASE"/>
    <property type="match status" value="1"/>
</dbReference>
<reference evidence="1 2" key="1">
    <citation type="submission" date="2021-01" db="EMBL/GenBank/DDBJ databases">
        <title>Genomic Encyclopedia of Type Strains, Phase IV (KMG-IV): sequencing the most valuable type-strain genomes for metagenomic binning, comparative biology and taxonomic classification.</title>
        <authorList>
            <person name="Goeker M."/>
        </authorList>
    </citation>
    <scope>NUCLEOTIDE SEQUENCE [LARGE SCALE GENOMIC DNA]</scope>
    <source>
        <strain evidence="1 2">DSM 25890</strain>
    </source>
</reference>
<gene>
    <name evidence="1" type="ORF">JOC73_002211</name>
</gene>